<gene>
    <name evidence="13" type="primary">ubiA</name>
    <name evidence="13" type="ORF">CYJ41_07600</name>
</gene>
<dbReference type="GO" id="GO:0006744">
    <property type="term" value="P:ubiquinone biosynthetic process"/>
    <property type="evidence" value="ECO:0007669"/>
    <property type="project" value="UniProtKB-KW"/>
</dbReference>
<comment type="caution">
    <text evidence="13">The sequence shown here is derived from an EMBL/GenBank/DDBJ whole genome shotgun (WGS) entry which is preliminary data.</text>
</comment>
<dbReference type="Gene3D" id="1.20.120.1780">
    <property type="entry name" value="UbiA prenyltransferase"/>
    <property type="match status" value="1"/>
</dbReference>
<dbReference type="PANTHER" id="PTHR11048:SF28">
    <property type="entry name" value="4-HYDROXYBENZOATE POLYPRENYLTRANSFERASE, MITOCHONDRIAL"/>
    <property type="match status" value="1"/>
</dbReference>
<dbReference type="EMBL" id="PKHU01000007">
    <property type="protein sequence ID" value="PKZ28735.1"/>
    <property type="molecule type" value="Genomic_DNA"/>
</dbReference>
<dbReference type="FunFam" id="1.20.120.1780:FF:000001">
    <property type="entry name" value="4-hydroxybenzoate octaprenyltransferase"/>
    <property type="match status" value="1"/>
</dbReference>
<evidence type="ECO:0000256" key="4">
    <source>
        <dbReference type="ARBA" id="ARBA00022475"/>
    </source>
</evidence>
<evidence type="ECO:0000256" key="1">
    <source>
        <dbReference type="ARBA" id="ARBA00001946"/>
    </source>
</evidence>
<dbReference type="CDD" id="cd13959">
    <property type="entry name" value="PT_UbiA_COQ2"/>
    <property type="match status" value="1"/>
</dbReference>
<keyword evidence="9 12" id="KW-1133">Transmembrane helix</keyword>
<comment type="subcellular location">
    <subcellularLocation>
        <location evidence="2">Membrane</location>
        <topology evidence="2">Multi-pass membrane protein</topology>
    </subcellularLocation>
</comment>
<dbReference type="GO" id="GO:0005886">
    <property type="term" value="C:plasma membrane"/>
    <property type="evidence" value="ECO:0007669"/>
    <property type="project" value="TreeGrafter"/>
</dbReference>
<dbReference type="Proteomes" id="UP000234639">
    <property type="component" value="Unassembled WGS sequence"/>
</dbReference>
<keyword evidence="4" id="KW-1003">Cell membrane</keyword>
<evidence type="ECO:0000256" key="2">
    <source>
        <dbReference type="ARBA" id="ARBA00004141"/>
    </source>
</evidence>
<dbReference type="NCBIfam" id="NF041585">
    <property type="entry name" value="MqnP_Cj_Hp"/>
    <property type="match status" value="1"/>
</dbReference>
<dbReference type="NCBIfam" id="TIGR01475">
    <property type="entry name" value="ubiA_other"/>
    <property type="match status" value="1"/>
</dbReference>
<feature type="transmembrane region" description="Helical" evidence="12">
    <location>
        <begin position="119"/>
        <end position="135"/>
    </location>
</feature>
<feature type="transmembrane region" description="Helical" evidence="12">
    <location>
        <begin position="167"/>
        <end position="187"/>
    </location>
</feature>
<evidence type="ECO:0000256" key="9">
    <source>
        <dbReference type="ARBA" id="ARBA00022989"/>
    </source>
</evidence>
<dbReference type="AlphaFoldDB" id="A0A2I1N8N3"/>
<evidence type="ECO:0000256" key="11">
    <source>
        <dbReference type="ARBA" id="ARBA00034524"/>
    </source>
</evidence>
<dbReference type="InterPro" id="IPR006371">
    <property type="entry name" value="Polyprenyltransferase_UbiA-li"/>
</dbReference>
<feature type="transmembrane region" description="Helical" evidence="12">
    <location>
        <begin position="225"/>
        <end position="251"/>
    </location>
</feature>
<dbReference type="GO" id="GO:0008412">
    <property type="term" value="F:4-hydroxybenzoate polyprenyltransferase activity"/>
    <property type="evidence" value="ECO:0007669"/>
    <property type="project" value="UniProtKB-EC"/>
</dbReference>
<evidence type="ECO:0000256" key="10">
    <source>
        <dbReference type="ARBA" id="ARBA00023136"/>
    </source>
</evidence>
<proteinExistence type="inferred from homology"/>
<evidence type="ECO:0000256" key="5">
    <source>
        <dbReference type="ARBA" id="ARBA00022519"/>
    </source>
</evidence>
<keyword evidence="8 12" id="KW-0812">Transmembrane</keyword>
<dbReference type="Pfam" id="PF01040">
    <property type="entry name" value="UbiA"/>
    <property type="match status" value="1"/>
</dbReference>
<accession>A0A2I1N8N3</accession>
<dbReference type="PANTHER" id="PTHR11048">
    <property type="entry name" value="PRENYLTRANSFERASES"/>
    <property type="match status" value="1"/>
</dbReference>
<evidence type="ECO:0000256" key="7">
    <source>
        <dbReference type="ARBA" id="ARBA00022688"/>
    </source>
</evidence>
<dbReference type="RefSeq" id="WP_101637648.1">
    <property type="nucleotide sequence ID" value="NZ_PKHU01000007.1"/>
</dbReference>
<keyword evidence="10 12" id="KW-0472">Membrane</keyword>
<organism evidence="13 14">
    <name type="scientific">Campylobacter ureolyticus</name>
    <dbReference type="NCBI Taxonomy" id="827"/>
    <lineage>
        <taxon>Bacteria</taxon>
        <taxon>Pseudomonadati</taxon>
        <taxon>Campylobacterota</taxon>
        <taxon>Epsilonproteobacteria</taxon>
        <taxon>Campylobacterales</taxon>
        <taxon>Campylobacteraceae</taxon>
        <taxon>Campylobacter</taxon>
    </lineage>
</organism>
<feature type="transmembrane region" description="Helical" evidence="12">
    <location>
        <begin position="43"/>
        <end position="63"/>
    </location>
</feature>
<keyword evidence="6 13" id="KW-0808">Transferase</keyword>
<evidence type="ECO:0000256" key="6">
    <source>
        <dbReference type="ARBA" id="ARBA00022679"/>
    </source>
</evidence>
<name>A0A2I1N8N3_9BACT</name>
<reference evidence="13 14" key="1">
    <citation type="submission" date="2017-12" db="EMBL/GenBank/DDBJ databases">
        <title>Phylogenetic diversity of female urinary microbiome.</title>
        <authorList>
            <person name="Thomas-White K."/>
            <person name="Wolfe A.J."/>
        </authorList>
    </citation>
    <scope>NUCLEOTIDE SEQUENCE [LARGE SCALE GENOMIC DNA]</scope>
    <source>
        <strain evidence="13 14">UMB0112</strain>
    </source>
</reference>
<protein>
    <recommendedName>
        <fullName evidence="11">4-hydroxybenzoate polyprenyltransferase</fullName>
        <ecNumber evidence="11">2.5.1.39</ecNumber>
    </recommendedName>
</protein>
<dbReference type="NCBIfam" id="NF009515">
    <property type="entry name" value="PRK12874.1"/>
    <property type="match status" value="1"/>
</dbReference>
<dbReference type="InterPro" id="IPR000537">
    <property type="entry name" value="UbiA_prenyltransferase"/>
</dbReference>
<evidence type="ECO:0000313" key="13">
    <source>
        <dbReference type="EMBL" id="PKZ28735.1"/>
    </source>
</evidence>
<keyword evidence="7" id="KW-0831">Ubiquinone biosynthesis</keyword>
<evidence type="ECO:0000313" key="14">
    <source>
        <dbReference type="Proteomes" id="UP000234639"/>
    </source>
</evidence>
<evidence type="ECO:0000256" key="3">
    <source>
        <dbReference type="ARBA" id="ARBA00005985"/>
    </source>
</evidence>
<feature type="transmembrane region" description="Helical" evidence="12">
    <location>
        <begin position="21"/>
        <end position="37"/>
    </location>
</feature>
<sequence>MKKFRQVLADINELIVFKHSVFALPFIFIAMITASKLENNTMWFGWRLFILGILCAVSARSFAMAFNRFMDKDIDEPNPRCANRPSVDGRIGKTNLLIFIGINALIFIVVAYFINSLAFYLSLPILLFLGGYSIFKRFSQTAHIVLGFCLGLAPIAGSVAVLGAIPLWAILLCFGVAFWVAGFDILYSLQDMEYDKKAGLYSIPACYGSKAAMFISSIFHAITILFWLLFCIASNLGFFAYLGVIISAIILHKEHEIVNKDFTKIDKAFFTLNGYLGIMFFCFIFLDHLF</sequence>
<dbReference type="EC" id="2.5.1.39" evidence="11"/>
<dbReference type="Gene3D" id="1.10.357.140">
    <property type="entry name" value="UbiA prenyltransferase"/>
    <property type="match status" value="1"/>
</dbReference>
<feature type="transmembrane region" description="Helical" evidence="12">
    <location>
        <begin position="94"/>
        <end position="113"/>
    </location>
</feature>
<dbReference type="InterPro" id="IPR044878">
    <property type="entry name" value="UbiA_sf"/>
</dbReference>
<comment type="cofactor">
    <cofactor evidence="1">
        <name>Mg(2+)</name>
        <dbReference type="ChEBI" id="CHEBI:18420"/>
    </cofactor>
</comment>
<evidence type="ECO:0000256" key="8">
    <source>
        <dbReference type="ARBA" id="ARBA00022692"/>
    </source>
</evidence>
<comment type="similarity">
    <text evidence="3">Belongs to the UbiA prenyltransferase family.</text>
</comment>
<feature type="transmembrane region" description="Helical" evidence="12">
    <location>
        <begin position="272"/>
        <end position="289"/>
    </location>
</feature>
<evidence type="ECO:0000256" key="12">
    <source>
        <dbReference type="SAM" id="Phobius"/>
    </source>
</evidence>
<dbReference type="FunFam" id="1.10.357.140:FF:000008">
    <property type="entry name" value="4-hydroxybenzoate octaprenyltransferase"/>
    <property type="match status" value="1"/>
</dbReference>
<dbReference type="InterPro" id="IPR039653">
    <property type="entry name" value="Prenyltransferase"/>
</dbReference>
<feature type="transmembrane region" description="Helical" evidence="12">
    <location>
        <begin position="142"/>
        <end position="161"/>
    </location>
</feature>
<feature type="transmembrane region" description="Helical" evidence="12">
    <location>
        <begin position="199"/>
        <end position="219"/>
    </location>
</feature>
<keyword evidence="5" id="KW-0997">Cell inner membrane</keyword>